<evidence type="ECO:0000313" key="5">
    <source>
        <dbReference type="EMBL" id="KAG6506455.1"/>
    </source>
</evidence>
<feature type="repeat" description="PPR" evidence="3">
    <location>
        <begin position="313"/>
        <end position="347"/>
    </location>
</feature>
<comment type="caution">
    <text evidence="5">The sequence shown here is derived from an EMBL/GenBank/DDBJ whole genome shotgun (WGS) entry which is preliminary data.</text>
</comment>
<evidence type="ECO:0000256" key="1">
    <source>
        <dbReference type="ARBA" id="ARBA00022737"/>
    </source>
</evidence>
<dbReference type="InterPro" id="IPR032867">
    <property type="entry name" value="DYW_dom"/>
</dbReference>
<comment type="similarity">
    <text evidence="2">Belongs to the PPR family. PCMP-E subfamily.</text>
</comment>
<dbReference type="Pfam" id="PF13041">
    <property type="entry name" value="PPR_2"/>
    <property type="match status" value="6"/>
</dbReference>
<dbReference type="InterPro" id="IPR046848">
    <property type="entry name" value="E_motif"/>
</dbReference>
<feature type="repeat" description="PPR" evidence="3">
    <location>
        <begin position="112"/>
        <end position="146"/>
    </location>
</feature>
<keyword evidence="6" id="KW-1185">Reference proteome</keyword>
<evidence type="ECO:0000256" key="2">
    <source>
        <dbReference type="ARBA" id="ARBA00061659"/>
    </source>
</evidence>
<organism evidence="5 6">
    <name type="scientific">Zingiber officinale</name>
    <name type="common">Ginger</name>
    <name type="synonym">Amomum zingiber</name>
    <dbReference type="NCBI Taxonomy" id="94328"/>
    <lineage>
        <taxon>Eukaryota</taxon>
        <taxon>Viridiplantae</taxon>
        <taxon>Streptophyta</taxon>
        <taxon>Embryophyta</taxon>
        <taxon>Tracheophyta</taxon>
        <taxon>Spermatophyta</taxon>
        <taxon>Magnoliopsida</taxon>
        <taxon>Liliopsida</taxon>
        <taxon>Zingiberales</taxon>
        <taxon>Zingiberaceae</taxon>
        <taxon>Zingiber</taxon>
    </lineage>
</organism>
<feature type="domain" description="DYW" evidence="4">
    <location>
        <begin position="933"/>
        <end position="1025"/>
    </location>
</feature>
<dbReference type="EMBL" id="JACMSC010000009">
    <property type="protein sequence ID" value="KAG6506455.1"/>
    <property type="molecule type" value="Genomic_DNA"/>
</dbReference>
<gene>
    <name evidence="5" type="ORF">ZIOFF_031778</name>
</gene>
<dbReference type="PANTHER" id="PTHR47926">
    <property type="entry name" value="PENTATRICOPEPTIDE REPEAT-CONTAINING PROTEIN"/>
    <property type="match status" value="1"/>
</dbReference>
<dbReference type="Pfam" id="PF14432">
    <property type="entry name" value="DYW_deaminase"/>
    <property type="match status" value="1"/>
</dbReference>
<dbReference type="InterPro" id="IPR046960">
    <property type="entry name" value="PPR_At4g14850-like_plant"/>
</dbReference>
<feature type="repeat" description="PPR" evidence="3">
    <location>
        <begin position="617"/>
        <end position="651"/>
    </location>
</feature>
<dbReference type="FunFam" id="1.25.40.10:FF:000344">
    <property type="entry name" value="Pentatricopeptide repeat-containing protein"/>
    <property type="match status" value="1"/>
</dbReference>
<reference evidence="5 6" key="1">
    <citation type="submission" date="2020-08" db="EMBL/GenBank/DDBJ databases">
        <title>Plant Genome Project.</title>
        <authorList>
            <person name="Zhang R.-G."/>
        </authorList>
    </citation>
    <scope>NUCLEOTIDE SEQUENCE [LARGE SCALE GENOMIC DNA]</scope>
    <source>
        <tissue evidence="5">Rhizome</tissue>
    </source>
</reference>
<dbReference type="FunFam" id="1.25.40.10:FF:000031">
    <property type="entry name" value="Pentatricopeptide repeat-containing protein mitochondrial"/>
    <property type="match status" value="1"/>
</dbReference>
<dbReference type="GO" id="GO:0009451">
    <property type="term" value="P:RNA modification"/>
    <property type="evidence" value="ECO:0007669"/>
    <property type="project" value="InterPro"/>
</dbReference>
<evidence type="ECO:0000256" key="3">
    <source>
        <dbReference type="PROSITE-ProRule" id="PRU00708"/>
    </source>
</evidence>
<dbReference type="FunFam" id="1.25.40.10:FF:000361">
    <property type="entry name" value="Pentatricopeptide repeat-containing protein chloroplastic"/>
    <property type="match status" value="1"/>
</dbReference>
<feature type="repeat" description="PPR" evidence="3">
    <location>
        <begin position="515"/>
        <end position="549"/>
    </location>
</feature>
<dbReference type="AlphaFoldDB" id="A0A8J5GLW3"/>
<dbReference type="FunFam" id="1.25.40.10:FF:000366">
    <property type="entry name" value="Pentatricopeptide (PPR) repeat-containing protein"/>
    <property type="match status" value="1"/>
</dbReference>
<dbReference type="Proteomes" id="UP000734854">
    <property type="component" value="Unassembled WGS sequence"/>
</dbReference>
<accession>A0A8J5GLW3</accession>
<keyword evidence="1" id="KW-0677">Repeat</keyword>
<dbReference type="Gene3D" id="1.25.40.10">
    <property type="entry name" value="Tetratricopeptide repeat domain"/>
    <property type="match status" value="8"/>
</dbReference>
<feature type="repeat" description="PPR" evidence="3">
    <location>
        <begin position="213"/>
        <end position="247"/>
    </location>
</feature>
<dbReference type="PANTHER" id="PTHR47926:SF347">
    <property type="entry name" value="PENTATRICOPEPTIDE REPEAT-CONTAINING PROTEIN"/>
    <property type="match status" value="1"/>
</dbReference>
<name>A0A8J5GLW3_ZINOF</name>
<dbReference type="Pfam" id="PF20431">
    <property type="entry name" value="E_motif"/>
    <property type="match status" value="1"/>
</dbReference>
<evidence type="ECO:0000313" key="6">
    <source>
        <dbReference type="Proteomes" id="UP000734854"/>
    </source>
</evidence>
<dbReference type="NCBIfam" id="TIGR00756">
    <property type="entry name" value="PPR"/>
    <property type="match status" value="8"/>
</dbReference>
<dbReference type="Pfam" id="PF01535">
    <property type="entry name" value="PPR"/>
    <property type="match status" value="3"/>
</dbReference>
<dbReference type="SUPFAM" id="SSF48452">
    <property type="entry name" value="TPR-like"/>
    <property type="match status" value="1"/>
</dbReference>
<dbReference type="InterPro" id="IPR002885">
    <property type="entry name" value="PPR_rpt"/>
</dbReference>
<sequence>MLRLSTATPMPVAERANSAFVGGLAWSLRCFRPLAAGAPAIPAVRPTCSTKHLTHLLRSCKDFRFLLLIHSRLVVLGSLSDDSSRSLLLSCYSSFGRCDAALALFNSSPLPTVALWNSMIRCYNRTGEYKKAVQFYHLMLRRGLEPDKYTFTFASKACAGALDSETGDMIRREVVRRGLLCDVFISTGLVDMYSKLGRVNTARELFESMAELDAVSWNAMIAGFSTNDHPLEALEVFGRMQMAGEVPNSVTFLNLFPAVCDLSALILCREIHGFILRRSLLPSISNGLIDTYCKCRSPGIARKIFDTMLNGKDDVTWGTMISGYVYNGCYTDALLLFDKLKSEGLKLNQVSVVSALSAATETGDLDKGVSIHKCATEKGEDSDISIKTMLVTMYAKCGDLEKAKSVFDGIKEKDVIAWSAMISSCVQTGHPEDALVLYRKMQMAGVMPNQVTFVSLLPACADLLELKMGKSIHSYVLKYHIHLNVSVETALIAMYAQCGSFSSAHSLFNKMEVKDIVTWNALINGYTQVGDAAKALELFNQLRLTGKHPDSGTMVGALPACAILNAIELGACLHGLVIKNGFNSDLYVKNATIDMYAKCGDLSTAEFLFSETKSCNDVISWNTMFSGYMHNGCANEALSAFRLMRTENVKPNLISLISIIPAASFLAAIREGSVLHLYVIKTGFVSQMLVGNCLIDMYTKCGRLDYARDFFNQMDSRDVVSWNVMLAGYAIHGHGERAISLFSQMKVNCVKPDSVSFLSVLSACRHAGLVADGKHLFESIMSEYHLEPNIEHYACMVDLLGRSGQLGQAWSLIQSMPMTPDAGVWGALLGASRMHSNVAMGEIALDNLVKIEPENVAHYVVLSNIYAQVGRWTDVRRMRVAINNVRVNKTPGCSWVYIRNTIHAFSVGDQSHPQYEGIRDVWNHLHKKLEMMGYIPDTSHVMHNVEEEEKESFLSSHSERLALCFAILNTQDGVTIQIVKNLRACGDCHTVIKLASKITNRTIIVRDSSRFHHFDNGVCSCKDYWQHRHDCTAAMNLQASGRKLRTSHLSLKKHISQACIYRAKLIGAINGSFSCEPNVVGLLKLCCDVTGKKYLVERFKKTGMLALDPDPVDLVHPDAHDDLIVKEAFAKNSTSPM</sequence>
<feature type="repeat" description="PPR" evidence="3">
    <location>
        <begin position="414"/>
        <end position="448"/>
    </location>
</feature>
<feature type="repeat" description="PPR" evidence="3">
    <location>
        <begin position="718"/>
        <end position="752"/>
    </location>
</feature>
<dbReference type="FunFam" id="1.25.40.10:FF:000073">
    <property type="entry name" value="Pentatricopeptide repeat-containing protein chloroplastic"/>
    <property type="match status" value="2"/>
</dbReference>
<dbReference type="GO" id="GO:0008270">
    <property type="term" value="F:zinc ion binding"/>
    <property type="evidence" value="ECO:0007669"/>
    <property type="project" value="InterPro"/>
</dbReference>
<proteinExistence type="inferred from homology"/>
<dbReference type="InterPro" id="IPR011990">
    <property type="entry name" value="TPR-like_helical_dom_sf"/>
</dbReference>
<protein>
    <recommendedName>
        <fullName evidence="4">DYW domain-containing protein</fullName>
    </recommendedName>
</protein>
<dbReference type="GO" id="GO:0003723">
    <property type="term" value="F:RNA binding"/>
    <property type="evidence" value="ECO:0007669"/>
    <property type="project" value="InterPro"/>
</dbReference>
<evidence type="ECO:0000259" key="4">
    <source>
        <dbReference type="Pfam" id="PF14432"/>
    </source>
</evidence>
<dbReference type="PROSITE" id="PS51375">
    <property type="entry name" value="PPR"/>
    <property type="match status" value="7"/>
</dbReference>